<dbReference type="CDD" id="cd04059">
    <property type="entry name" value="Peptidases_S8_Protein_convertases_Kexins_Furin-like"/>
    <property type="match status" value="1"/>
</dbReference>
<dbReference type="Proteomes" id="UP000694429">
    <property type="component" value="Chromosome 20"/>
</dbReference>
<proteinExistence type="inferred from homology"/>
<evidence type="ECO:0000259" key="12">
    <source>
        <dbReference type="PROSITE" id="PS51829"/>
    </source>
</evidence>
<dbReference type="PROSITE" id="PS00138">
    <property type="entry name" value="SUBTILASE_SER"/>
    <property type="match status" value="1"/>
</dbReference>
<evidence type="ECO:0000256" key="6">
    <source>
        <dbReference type="ARBA" id="ARBA00023145"/>
    </source>
</evidence>
<keyword evidence="1 9" id="KW-0645">Protease</keyword>
<feature type="domain" description="P/Homo B" evidence="12">
    <location>
        <begin position="456"/>
        <end position="600"/>
    </location>
</feature>
<evidence type="ECO:0000313" key="15">
    <source>
        <dbReference type="Proteomes" id="UP000002254"/>
    </source>
</evidence>
<dbReference type="InterPro" id="IPR000209">
    <property type="entry name" value="Peptidase_S8/S53_dom"/>
</dbReference>
<dbReference type="OrthoDB" id="300641at2759"/>
<evidence type="ECO:0000313" key="16">
    <source>
        <dbReference type="Proteomes" id="UP000694429"/>
    </source>
</evidence>
<dbReference type="InterPro" id="IPR002884">
    <property type="entry name" value="P_dom"/>
</dbReference>
<keyword evidence="6" id="KW-0865">Zymogen</keyword>
<evidence type="ECO:0000256" key="4">
    <source>
        <dbReference type="ARBA" id="ARBA00022801"/>
    </source>
</evidence>
<dbReference type="SUPFAM" id="SSF54897">
    <property type="entry name" value="Protease propeptides/inhibitors"/>
    <property type="match status" value="1"/>
</dbReference>
<reference evidence="14" key="3">
    <citation type="submission" date="2025-05" db="UniProtKB">
        <authorList>
            <consortium name="Ensembl"/>
        </authorList>
    </citation>
    <scope>IDENTIFICATION</scope>
</reference>
<dbReference type="SUPFAM" id="SSF49785">
    <property type="entry name" value="Galactose-binding domain-like"/>
    <property type="match status" value="1"/>
</dbReference>
<dbReference type="InterPro" id="IPR034182">
    <property type="entry name" value="Kexin/furin"/>
</dbReference>
<protein>
    <submittedName>
        <fullName evidence="14">Proprotein convertase subtilisin/kexin type 4</fullName>
    </submittedName>
</protein>
<dbReference type="InterPro" id="IPR023827">
    <property type="entry name" value="Peptidase_S8_Asp-AS"/>
</dbReference>
<dbReference type="PRINTS" id="PR00723">
    <property type="entry name" value="SUBTILISIN"/>
</dbReference>
<dbReference type="PROSITE" id="PS00137">
    <property type="entry name" value="SUBTILASE_HIS"/>
    <property type="match status" value="1"/>
</dbReference>
<keyword evidence="4 9" id="KW-0378">Hydrolase</keyword>
<dbReference type="PROSITE" id="PS00136">
    <property type="entry name" value="SUBTILASE_ASP"/>
    <property type="match status" value="1"/>
</dbReference>
<keyword evidence="5 9" id="KW-0720">Serine protease</keyword>
<evidence type="ECO:0000256" key="1">
    <source>
        <dbReference type="ARBA" id="ARBA00022670"/>
    </source>
</evidence>
<evidence type="ECO:0000256" key="8">
    <source>
        <dbReference type="PIRSR" id="PIRSR615500-1"/>
    </source>
</evidence>
<organism evidence="14 16">
    <name type="scientific">Canis lupus familiaris</name>
    <name type="common">Dog</name>
    <name type="synonym">Canis familiaris</name>
    <dbReference type="NCBI Taxonomy" id="9615"/>
    <lineage>
        <taxon>Eukaryota</taxon>
        <taxon>Metazoa</taxon>
        <taxon>Chordata</taxon>
        <taxon>Craniata</taxon>
        <taxon>Vertebrata</taxon>
        <taxon>Euteleostomi</taxon>
        <taxon>Mammalia</taxon>
        <taxon>Eutheria</taxon>
        <taxon>Laurasiatheria</taxon>
        <taxon>Carnivora</taxon>
        <taxon>Caniformia</taxon>
        <taxon>Canidae</taxon>
        <taxon>Canis</taxon>
    </lineage>
</organism>
<dbReference type="InterPro" id="IPR015500">
    <property type="entry name" value="Peptidase_S8_subtilisin-rel"/>
</dbReference>
<dbReference type="SUPFAM" id="SSF52743">
    <property type="entry name" value="Subtilisin-like"/>
    <property type="match status" value="1"/>
</dbReference>
<dbReference type="Pfam" id="PF01483">
    <property type="entry name" value="P_proprotein"/>
    <property type="match status" value="1"/>
</dbReference>
<dbReference type="FunFam" id="3.40.50.200:FF:000001">
    <property type="entry name" value="Furin 2, isoform B"/>
    <property type="match status" value="1"/>
</dbReference>
<gene>
    <name evidence="14" type="primary">PCSK4</name>
</gene>
<dbReference type="InterPro" id="IPR023828">
    <property type="entry name" value="Peptidase_S8_Ser-AS"/>
</dbReference>
<dbReference type="Pfam" id="PF16470">
    <property type="entry name" value="S8_pro-domain"/>
    <property type="match status" value="1"/>
</dbReference>
<reference evidence="14" key="2">
    <citation type="submission" date="2019-03" db="EMBL/GenBank/DDBJ databases">
        <authorList>
            <person name="Warren W.C."/>
            <person name="Johnson G.S."/>
        </authorList>
    </citation>
    <scope>NUCLEOTIDE SEQUENCE [LARGE SCALE GENOMIC DNA]</scope>
    <source>
        <strain evidence="14">Basenji</strain>
    </source>
</reference>
<dbReference type="InterPro" id="IPR032815">
    <property type="entry name" value="S8_pro-domain"/>
</dbReference>
<dbReference type="Ensembl" id="ENSCAFT00030025663.1">
    <property type="protein sequence ID" value="ENSCAFP00030022409.1"/>
    <property type="gene ID" value="ENSCAFG00030013325.1"/>
</dbReference>
<dbReference type="PROSITE" id="PS51829">
    <property type="entry name" value="P_HOMO_B"/>
    <property type="match status" value="1"/>
</dbReference>
<dbReference type="GO" id="GO:0004252">
    <property type="term" value="F:serine-type endopeptidase activity"/>
    <property type="evidence" value="ECO:0007669"/>
    <property type="project" value="UniProtKB-UniRule"/>
</dbReference>
<feature type="active site" description="Charge relay system" evidence="8 9">
    <location>
        <position position="380"/>
    </location>
</feature>
<evidence type="ECO:0000256" key="5">
    <source>
        <dbReference type="ARBA" id="ARBA00022825"/>
    </source>
</evidence>
<dbReference type="Gene3D" id="3.40.50.200">
    <property type="entry name" value="Peptidase S8/S53 domain"/>
    <property type="match status" value="1"/>
</dbReference>
<dbReference type="Gene3D" id="2.60.120.260">
    <property type="entry name" value="Galactose-binding domain-like"/>
    <property type="match status" value="1"/>
</dbReference>
<comment type="similarity">
    <text evidence="9 10">Belongs to the peptidase S8 family.</text>
</comment>
<feature type="active site" description="Charge relay system" evidence="8 9">
    <location>
        <position position="206"/>
    </location>
</feature>
<feature type="active site" description="Charge relay system" evidence="8 9">
    <location>
        <position position="165"/>
    </location>
</feature>
<reference evidence="13 15" key="1">
    <citation type="journal article" date="2005" name="Nature">
        <title>Genome sequence, comparative analysis and haplotype structure of the domestic dog.</title>
        <authorList>
            <consortium name="Broad Sequencing Platform"/>
            <person name="Lindblad-Toh K."/>
            <person name="Wade C.M."/>
            <person name="Mikkelsen T.S."/>
            <person name="Karlsson E.K."/>
            <person name="Jaffe D.B."/>
            <person name="Kamal M."/>
            <person name="Clamp M."/>
            <person name="Chang J.L."/>
            <person name="Kulbokas E.J. III"/>
            <person name="Zody M.C."/>
            <person name="Mauceli E."/>
            <person name="Xie X."/>
            <person name="Breen M."/>
            <person name="Wayne R.K."/>
            <person name="Ostrander E.A."/>
            <person name="Ponting C.P."/>
            <person name="Galibert F."/>
            <person name="Smith D.R."/>
            <person name="DeJong P.J."/>
            <person name="Kirkness E."/>
            <person name="Alvarez P."/>
            <person name="Biagi T."/>
            <person name="Brockman W."/>
            <person name="Butler J."/>
            <person name="Chin C.W."/>
            <person name="Cook A."/>
            <person name="Cuff J."/>
            <person name="Daly M.J."/>
            <person name="DeCaprio D."/>
            <person name="Gnerre S."/>
            <person name="Grabherr M."/>
            <person name="Kellis M."/>
            <person name="Kleber M."/>
            <person name="Bardeleben C."/>
            <person name="Goodstadt L."/>
            <person name="Heger A."/>
            <person name="Hitte C."/>
            <person name="Kim L."/>
            <person name="Koepfli K.P."/>
            <person name="Parker H.G."/>
            <person name="Pollinger J.P."/>
            <person name="Searle S.M."/>
            <person name="Sutter N.B."/>
            <person name="Thomas R."/>
            <person name="Webber C."/>
            <person name="Baldwin J."/>
            <person name="Abebe A."/>
            <person name="Abouelleil A."/>
            <person name="Aftuck L."/>
            <person name="Ait-Zahra M."/>
            <person name="Aldredge T."/>
            <person name="Allen N."/>
            <person name="An P."/>
            <person name="Anderson S."/>
            <person name="Antoine C."/>
            <person name="Arachchi H."/>
            <person name="Aslam A."/>
            <person name="Ayotte L."/>
            <person name="Bachantsang P."/>
            <person name="Barry A."/>
            <person name="Bayul T."/>
            <person name="Benamara M."/>
            <person name="Berlin A."/>
            <person name="Bessette D."/>
            <person name="Blitshteyn B."/>
            <person name="Bloom T."/>
            <person name="Blye J."/>
            <person name="Boguslavskiy L."/>
            <person name="Bonnet C."/>
            <person name="Boukhgalter B."/>
            <person name="Brown A."/>
            <person name="Cahill P."/>
            <person name="Calixte N."/>
            <person name="Camarata J."/>
            <person name="Cheshatsang Y."/>
            <person name="Chu J."/>
            <person name="Citroen M."/>
            <person name="Collymore A."/>
            <person name="Cooke P."/>
            <person name="Dawoe T."/>
            <person name="Daza R."/>
            <person name="Decktor K."/>
            <person name="DeGray S."/>
            <person name="Dhargay N."/>
            <person name="Dooley K."/>
            <person name="Dooley K."/>
            <person name="Dorje P."/>
            <person name="Dorjee K."/>
            <person name="Dorris L."/>
            <person name="Duffey N."/>
            <person name="Dupes A."/>
            <person name="Egbiremolen O."/>
            <person name="Elong R."/>
            <person name="Falk J."/>
            <person name="Farina A."/>
            <person name="Faro S."/>
            <person name="Ferguson D."/>
            <person name="Ferreira P."/>
            <person name="Fisher S."/>
            <person name="FitzGerald M."/>
            <person name="Foley K."/>
            <person name="Foley C."/>
            <person name="Franke A."/>
            <person name="Friedrich D."/>
            <person name="Gage D."/>
            <person name="Garber M."/>
            <person name="Gearin G."/>
            <person name="Giannoukos G."/>
            <person name="Goode T."/>
            <person name="Goyette A."/>
            <person name="Graham J."/>
            <person name="Grandbois E."/>
            <person name="Gyaltsen K."/>
            <person name="Hafez N."/>
            <person name="Hagopian D."/>
            <person name="Hagos B."/>
            <person name="Hall J."/>
            <person name="Healy C."/>
            <person name="Hegarty R."/>
            <person name="Honan T."/>
            <person name="Horn A."/>
            <person name="Houde N."/>
            <person name="Hughes L."/>
            <person name="Hunnicutt L."/>
            <person name="Husby M."/>
            <person name="Jester B."/>
            <person name="Jones C."/>
            <person name="Kamat A."/>
            <person name="Kanga B."/>
            <person name="Kells C."/>
            <person name="Khazanovich D."/>
            <person name="Kieu A.C."/>
            <person name="Kisner P."/>
            <person name="Kumar M."/>
            <person name="Lance K."/>
            <person name="Landers T."/>
            <person name="Lara M."/>
            <person name="Lee W."/>
            <person name="Leger J.P."/>
            <person name="Lennon N."/>
            <person name="Leuper L."/>
            <person name="LeVine S."/>
            <person name="Liu J."/>
            <person name="Liu X."/>
            <person name="Lokyitsang Y."/>
            <person name="Lokyitsang T."/>
            <person name="Lui A."/>
            <person name="Macdonald J."/>
            <person name="Major J."/>
            <person name="Marabella R."/>
            <person name="Maru K."/>
            <person name="Matthews C."/>
            <person name="McDonough S."/>
            <person name="Mehta T."/>
            <person name="Meldrim J."/>
            <person name="Melnikov A."/>
            <person name="Meneus L."/>
            <person name="Mihalev A."/>
            <person name="Mihova T."/>
            <person name="Miller K."/>
            <person name="Mittelman R."/>
            <person name="Mlenga V."/>
            <person name="Mulrain L."/>
            <person name="Munson G."/>
            <person name="Navidi A."/>
            <person name="Naylor J."/>
            <person name="Nguyen T."/>
            <person name="Nguyen N."/>
            <person name="Nguyen C."/>
            <person name="Nguyen T."/>
            <person name="Nicol R."/>
            <person name="Norbu N."/>
            <person name="Norbu C."/>
            <person name="Novod N."/>
            <person name="Nyima T."/>
            <person name="Olandt P."/>
            <person name="O'Neill B."/>
            <person name="O'Neill K."/>
            <person name="Osman S."/>
            <person name="Oyono L."/>
            <person name="Patti C."/>
            <person name="Perrin D."/>
            <person name="Phunkhang P."/>
            <person name="Pierre F."/>
            <person name="Priest M."/>
            <person name="Rachupka A."/>
            <person name="Raghuraman S."/>
            <person name="Rameau R."/>
            <person name="Ray V."/>
            <person name="Raymond C."/>
            <person name="Rege F."/>
            <person name="Rise C."/>
            <person name="Rogers J."/>
            <person name="Rogov P."/>
            <person name="Sahalie J."/>
            <person name="Settipalli S."/>
            <person name="Sharpe T."/>
            <person name="Shea T."/>
            <person name="Sheehan M."/>
            <person name="Sherpa N."/>
            <person name="Shi J."/>
            <person name="Shih D."/>
            <person name="Sloan J."/>
            <person name="Smith C."/>
            <person name="Sparrow T."/>
            <person name="Stalker J."/>
            <person name="Stange-Thomann N."/>
            <person name="Stavropoulos S."/>
            <person name="Stone C."/>
            <person name="Stone S."/>
            <person name="Sykes S."/>
            <person name="Tchuinga P."/>
            <person name="Tenzing P."/>
            <person name="Tesfaye S."/>
            <person name="Thoulutsang D."/>
            <person name="Thoulutsang Y."/>
            <person name="Topham K."/>
            <person name="Topping I."/>
            <person name="Tsamla T."/>
            <person name="Vassiliev H."/>
            <person name="Venkataraman V."/>
            <person name="Vo A."/>
            <person name="Wangchuk T."/>
            <person name="Wangdi T."/>
            <person name="Weiand M."/>
            <person name="Wilkinson J."/>
            <person name="Wilson A."/>
            <person name="Yadav S."/>
            <person name="Yang S."/>
            <person name="Yang X."/>
            <person name="Young G."/>
            <person name="Yu Q."/>
            <person name="Zainoun J."/>
            <person name="Zembek L."/>
            <person name="Zimmer A."/>
            <person name="Lander E.S."/>
        </authorList>
    </citation>
    <scope>NUCLEOTIDE SEQUENCE [LARGE SCALE GENOMIC DNA]</scope>
    <source>
        <strain evidence="13">Boxer</strain>
    </source>
</reference>
<dbReference type="Ensembl" id="ENSCAFT00000031021.5">
    <property type="protein sequence ID" value="ENSCAFP00000028854.5"/>
    <property type="gene ID" value="ENSCAFG00000019516.5"/>
</dbReference>
<evidence type="ECO:0000256" key="10">
    <source>
        <dbReference type="RuleBase" id="RU003355"/>
    </source>
</evidence>
<evidence type="ECO:0000256" key="11">
    <source>
        <dbReference type="SAM" id="SignalP"/>
    </source>
</evidence>
<dbReference type="InterPro" id="IPR022398">
    <property type="entry name" value="Peptidase_S8_His-AS"/>
</dbReference>
<accession>A0A8C0N6P1</accession>
<evidence type="ECO:0000256" key="2">
    <source>
        <dbReference type="ARBA" id="ARBA00022685"/>
    </source>
</evidence>
<dbReference type="InterPro" id="IPR008979">
    <property type="entry name" value="Galactose-bd-like_sf"/>
</dbReference>
<dbReference type="PANTHER" id="PTHR42884:SF16">
    <property type="entry name" value="PROPROTEIN CONVERTASE SUBTILISIN_KEXIN TYPE 4"/>
    <property type="match status" value="1"/>
</dbReference>
<dbReference type="Proteomes" id="UP000002254">
    <property type="component" value="Chromosome 20"/>
</dbReference>
<dbReference type="InterPro" id="IPR038466">
    <property type="entry name" value="S8_pro-domain_sf"/>
</dbReference>
<evidence type="ECO:0000313" key="14">
    <source>
        <dbReference type="Ensembl" id="ENSCAFP00030022409.1"/>
    </source>
</evidence>
<keyword evidence="3 11" id="KW-0732">Signal</keyword>
<keyword evidence="2" id="KW-0165">Cleavage on pair of basic residues</keyword>
<name>A0A8C0N6P1_CANLF</name>
<evidence type="ECO:0000256" key="3">
    <source>
        <dbReference type="ARBA" id="ARBA00022729"/>
    </source>
</evidence>
<sequence>MRPARTALWLRLALALGLALVGPLPVGWSSARAPIYVSSWAVRVSQGYREAERLARKFGFVYLGQIFPDGQYFHLRHRGVGRRVGWRVGWLEGCSPPPAVCARLQVQWFEQQTLRRRVKRSVVVPTDPWFPKQWYMNNKVQPDLNILQVWSQGLSGQGVVVSVLDDGIEKDHPDLWANYDPLASYDFNDYDPDPQPRYTPSDENRHGTRCAGEVAAMANNGFCGTGVAYNARIGGVRMLDGTITDVIEAQSLSLQPQHIHIYSASWGPEDDGRTVDGPGILTREAFRRGVTKGRGGLGTLFVWASGNGGLHYDNCNCDGYTNSIHTLSVGSTTQNGRVPWYSEACASTLTTTYSSGVATDPQIVTTDLHHQCTDKHTGTSASAPLAAGMIALALEANPFLTWRDMQHLVVRASRPAQLQAEDWRTNGVGRQVSHHYGYGLLDARLLVDMARTWLPTQPQQKCVVRIVHTPTPILPLTQVRKNVSACAGRANYIRSLEHVQVQLSLSYSRRGDLEISLTSPMGTRSTLVAIRYRAGGAHRGPGSPTTYGTQRGCARVSAWRGTACLLGGGSGGQCACAARGGRAVSCRVGLGPSPPGHVPRAECHSSAYTLGHLCLSYCPPRYCKHTQQAVTGGPGRPATPALHVCSSCRASCCPCRGGSPLNCTACPPSYSLREHRGSCSGPVPPNSPPQPTAVGHPRCHRGRAQAVVLTLLAVAFGSPLLCRILYRLPAARWGPPRRWGHPRHPPRSSCCLEPRDI</sequence>
<evidence type="ECO:0000256" key="9">
    <source>
        <dbReference type="PROSITE-ProRule" id="PRU01240"/>
    </source>
</evidence>
<feature type="signal peptide" evidence="11">
    <location>
        <begin position="1"/>
        <end position="19"/>
    </location>
</feature>
<dbReference type="AlphaFoldDB" id="A0A8C0N6P1"/>
<feature type="chain" id="PRO_5044671905" evidence="11">
    <location>
        <begin position="20"/>
        <end position="757"/>
    </location>
</feature>
<evidence type="ECO:0000256" key="7">
    <source>
        <dbReference type="ARBA" id="ARBA00023180"/>
    </source>
</evidence>
<dbReference type="Pfam" id="PF00082">
    <property type="entry name" value="Peptidase_S8"/>
    <property type="match status" value="1"/>
</dbReference>
<keyword evidence="7" id="KW-0325">Glycoprotein</keyword>
<dbReference type="PANTHER" id="PTHR42884">
    <property type="entry name" value="PROPROTEIN CONVERTASE SUBTILISIN/KEXIN-RELATED"/>
    <property type="match status" value="1"/>
</dbReference>
<dbReference type="Gene3D" id="3.30.70.850">
    <property type="entry name" value="Peptidase S8, pro-domain"/>
    <property type="match status" value="1"/>
</dbReference>
<dbReference type="GO" id="GO:0006508">
    <property type="term" value="P:proteolysis"/>
    <property type="evidence" value="ECO:0007669"/>
    <property type="project" value="UniProtKB-KW"/>
</dbReference>
<evidence type="ECO:0000313" key="13">
    <source>
        <dbReference type="Ensembl" id="ENSCAFP00000028854.5"/>
    </source>
</evidence>
<dbReference type="InterPro" id="IPR036852">
    <property type="entry name" value="Peptidase_S8/S53_dom_sf"/>
</dbReference>
<dbReference type="PROSITE" id="PS51892">
    <property type="entry name" value="SUBTILASE"/>
    <property type="match status" value="1"/>
</dbReference>